<evidence type="ECO:0000256" key="1">
    <source>
        <dbReference type="ARBA" id="ARBA00004123"/>
    </source>
</evidence>
<evidence type="ECO:0000256" key="5">
    <source>
        <dbReference type="ARBA" id="ARBA00023242"/>
    </source>
</evidence>
<comment type="subcellular location">
    <subcellularLocation>
        <location evidence="1">Nucleus</location>
    </subcellularLocation>
</comment>
<keyword evidence="2" id="KW-0805">Transcription regulation</keyword>
<dbReference type="AlphaFoldDB" id="A0AAV2DIT1"/>
<name>A0AAV2DIT1_9ROSI</name>
<dbReference type="CDD" id="cd10017">
    <property type="entry name" value="B3_DNA"/>
    <property type="match status" value="1"/>
</dbReference>
<dbReference type="GO" id="GO:0003677">
    <property type="term" value="F:DNA binding"/>
    <property type="evidence" value="ECO:0007669"/>
    <property type="project" value="UniProtKB-KW"/>
</dbReference>
<dbReference type="Pfam" id="PF02362">
    <property type="entry name" value="B3"/>
    <property type="match status" value="1"/>
</dbReference>
<dbReference type="GO" id="GO:0005634">
    <property type="term" value="C:nucleus"/>
    <property type="evidence" value="ECO:0007669"/>
    <property type="project" value="UniProtKB-SubCell"/>
</dbReference>
<gene>
    <name evidence="7" type="ORF">LTRI10_LOCUS15138</name>
</gene>
<dbReference type="InterPro" id="IPR044800">
    <property type="entry name" value="LEC2-like"/>
</dbReference>
<dbReference type="InterPro" id="IPR015300">
    <property type="entry name" value="DNA-bd_pseudobarrel_sf"/>
</dbReference>
<evidence type="ECO:0000256" key="3">
    <source>
        <dbReference type="ARBA" id="ARBA00023125"/>
    </source>
</evidence>
<dbReference type="InterPro" id="IPR003340">
    <property type="entry name" value="B3_DNA-bd"/>
</dbReference>
<evidence type="ECO:0000256" key="2">
    <source>
        <dbReference type="ARBA" id="ARBA00023015"/>
    </source>
</evidence>
<protein>
    <recommendedName>
        <fullName evidence="6">TF-B3 domain-containing protein</fullName>
    </recommendedName>
</protein>
<organism evidence="7 8">
    <name type="scientific">Linum trigynum</name>
    <dbReference type="NCBI Taxonomy" id="586398"/>
    <lineage>
        <taxon>Eukaryota</taxon>
        <taxon>Viridiplantae</taxon>
        <taxon>Streptophyta</taxon>
        <taxon>Embryophyta</taxon>
        <taxon>Tracheophyta</taxon>
        <taxon>Spermatophyta</taxon>
        <taxon>Magnoliopsida</taxon>
        <taxon>eudicotyledons</taxon>
        <taxon>Gunneridae</taxon>
        <taxon>Pentapetalae</taxon>
        <taxon>rosids</taxon>
        <taxon>fabids</taxon>
        <taxon>Malpighiales</taxon>
        <taxon>Linaceae</taxon>
        <taxon>Linum</taxon>
    </lineage>
</organism>
<dbReference type="PANTHER" id="PTHR31140">
    <property type="entry name" value="B3 DOMAIN-CONTAINING TRANSCRIPTION FACTOR ABI3"/>
    <property type="match status" value="1"/>
</dbReference>
<keyword evidence="4" id="KW-0804">Transcription</keyword>
<evidence type="ECO:0000259" key="6">
    <source>
        <dbReference type="Pfam" id="PF02362"/>
    </source>
</evidence>
<dbReference type="EMBL" id="OZ034816">
    <property type="protein sequence ID" value="CAL1373192.1"/>
    <property type="molecule type" value="Genomic_DNA"/>
</dbReference>
<accession>A0AAV2DIT1</accession>
<dbReference type="SUPFAM" id="SSF101936">
    <property type="entry name" value="DNA-binding pseudobarrel domain"/>
    <property type="match status" value="1"/>
</dbReference>
<dbReference type="Gene3D" id="2.40.330.10">
    <property type="entry name" value="DNA-binding pseudobarrel domain"/>
    <property type="match status" value="1"/>
</dbReference>
<dbReference type="PANTHER" id="PTHR31140:SF80">
    <property type="entry name" value="AP2_ERF AND B3 DOMAIN TRANSCRIPTION FACTOR"/>
    <property type="match status" value="1"/>
</dbReference>
<evidence type="ECO:0000313" key="8">
    <source>
        <dbReference type="Proteomes" id="UP001497516"/>
    </source>
</evidence>
<feature type="domain" description="TF-B3" evidence="6">
    <location>
        <begin position="69"/>
        <end position="137"/>
    </location>
</feature>
<keyword evidence="8" id="KW-1185">Reference proteome</keyword>
<evidence type="ECO:0000256" key="4">
    <source>
        <dbReference type="ARBA" id="ARBA00023163"/>
    </source>
</evidence>
<keyword evidence="3" id="KW-0238">DNA-binding</keyword>
<dbReference type="Proteomes" id="UP001497516">
    <property type="component" value="Chromosome 3"/>
</dbReference>
<sequence length="137" mass="16145">MIECASSCLMTSEPNENVNYDGTYALQPNCMCLEIQMAQSEKEVIRNHEIDARELHGDMHGKMSYVHLFQKELTPSDVGKLNRLVIPKKSALKYFSYILETLERANLKHMMNDDVELIFYDKAMKCWKFRYCYWRSS</sequence>
<reference evidence="7 8" key="1">
    <citation type="submission" date="2024-04" db="EMBL/GenBank/DDBJ databases">
        <authorList>
            <person name="Fracassetti M."/>
        </authorList>
    </citation>
    <scope>NUCLEOTIDE SEQUENCE [LARGE SCALE GENOMIC DNA]</scope>
</reference>
<dbReference type="GO" id="GO:0003700">
    <property type="term" value="F:DNA-binding transcription factor activity"/>
    <property type="evidence" value="ECO:0007669"/>
    <property type="project" value="InterPro"/>
</dbReference>
<evidence type="ECO:0000313" key="7">
    <source>
        <dbReference type="EMBL" id="CAL1373192.1"/>
    </source>
</evidence>
<keyword evidence="5" id="KW-0539">Nucleus</keyword>
<proteinExistence type="predicted"/>